<feature type="region of interest" description="Disordered" evidence="4">
    <location>
        <begin position="42"/>
        <end position="68"/>
    </location>
</feature>
<keyword evidence="6" id="KW-1185">Reference proteome</keyword>
<dbReference type="PROSITE" id="PS51375">
    <property type="entry name" value="PPR"/>
    <property type="match status" value="11"/>
</dbReference>
<dbReference type="Proteomes" id="UP001177003">
    <property type="component" value="Chromosome 3"/>
</dbReference>
<evidence type="ECO:0000256" key="1">
    <source>
        <dbReference type="ARBA" id="ARBA00007626"/>
    </source>
</evidence>
<dbReference type="AlphaFoldDB" id="A0AA35YHY4"/>
<feature type="repeat" description="PPR" evidence="3">
    <location>
        <begin position="874"/>
        <end position="910"/>
    </location>
</feature>
<feature type="repeat" description="PPR" evidence="3">
    <location>
        <begin position="184"/>
        <end position="218"/>
    </location>
</feature>
<dbReference type="Pfam" id="PF13041">
    <property type="entry name" value="PPR_2"/>
    <property type="match status" value="3"/>
</dbReference>
<organism evidence="5 6">
    <name type="scientific">Lactuca saligna</name>
    <name type="common">Willowleaf lettuce</name>
    <dbReference type="NCBI Taxonomy" id="75948"/>
    <lineage>
        <taxon>Eukaryota</taxon>
        <taxon>Viridiplantae</taxon>
        <taxon>Streptophyta</taxon>
        <taxon>Embryophyta</taxon>
        <taxon>Tracheophyta</taxon>
        <taxon>Spermatophyta</taxon>
        <taxon>Magnoliopsida</taxon>
        <taxon>eudicotyledons</taxon>
        <taxon>Gunneridae</taxon>
        <taxon>Pentapetalae</taxon>
        <taxon>asterids</taxon>
        <taxon>campanulids</taxon>
        <taxon>Asterales</taxon>
        <taxon>Asteraceae</taxon>
        <taxon>Cichorioideae</taxon>
        <taxon>Cichorieae</taxon>
        <taxon>Lactucinae</taxon>
        <taxon>Lactuca</taxon>
    </lineage>
</organism>
<dbReference type="PANTHER" id="PTHR47447:SF24">
    <property type="entry name" value="PENTATRICOPEPTIDE REPEAT-CONTAINING PROTEIN"/>
    <property type="match status" value="1"/>
</dbReference>
<dbReference type="PROSITE" id="PS51257">
    <property type="entry name" value="PROKAR_LIPOPROTEIN"/>
    <property type="match status" value="1"/>
</dbReference>
<feature type="repeat" description="PPR" evidence="3">
    <location>
        <begin position="400"/>
        <end position="434"/>
    </location>
</feature>
<evidence type="ECO:0000256" key="4">
    <source>
        <dbReference type="SAM" id="MobiDB-lite"/>
    </source>
</evidence>
<feature type="repeat" description="PPR" evidence="3">
    <location>
        <begin position="699"/>
        <end position="733"/>
    </location>
</feature>
<feature type="repeat" description="PPR" evidence="3">
    <location>
        <begin position="839"/>
        <end position="873"/>
    </location>
</feature>
<feature type="repeat" description="PPR" evidence="3">
    <location>
        <begin position="254"/>
        <end position="288"/>
    </location>
</feature>
<protein>
    <recommendedName>
        <fullName evidence="7">Pentacotripeptide-repeat region of PRORP domain-containing protein</fullName>
    </recommendedName>
</protein>
<keyword evidence="2" id="KW-0677">Repeat</keyword>
<feature type="repeat" description="PPR" evidence="3">
    <location>
        <begin position="289"/>
        <end position="323"/>
    </location>
</feature>
<name>A0AA35YHY4_LACSI</name>
<feature type="repeat" description="PPR" evidence="3">
    <location>
        <begin position="804"/>
        <end position="838"/>
    </location>
</feature>
<dbReference type="SUPFAM" id="SSF81901">
    <property type="entry name" value="HCP-like"/>
    <property type="match status" value="2"/>
</dbReference>
<feature type="repeat" description="PPR" evidence="3">
    <location>
        <begin position="947"/>
        <end position="982"/>
    </location>
</feature>
<feature type="repeat" description="PPR" evidence="3">
    <location>
        <begin position="365"/>
        <end position="399"/>
    </location>
</feature>
<evidence type="ECO:0008006" key="7">
    <source>
        <dbReference type="Google" id="ProtNLM"/>
    </source>
</evidence>
<feature type="repeat" description="PPR" evidence="3">
    <location>
        <begin position="769"/>
        <end position="803"/>
    </location>
</feature>
<dbReference type="EMBL" id="OX465079">
    <property type="protein sequence ID" value="CAI9274259.1"/>
    <property type="molecule type" value="Genomic_DNA"/>
</dbReference>
<dbReference type="SUPFAM" id="SSF48452">
    <property type="entry name" value="TPR-like"/>
    <property type="match status" value="1"/>
</dbReference>
<comment type="similarity">
    <text evidence="1">Belongs to the PPR family. P subfamily.</text>
</comment>
<dbReference type="Pfam" id="PF13812">
    <property type="entry name" value="PPR_3"/>
    <property type="match status" value="2"/>
</dbReference>
<proteinExistence type="inferred from homology"/>
<accession>A0AA35YHY4</accession>
<reference evidence="5" key="1">
    <citation type="submission" date="2023-04" db="EMBL/GenBank/DDBJ databases">
        <authorList>
            <person name="Vijverberg K."/>
            <person name="Xiong W."/>
            <person name="Schranz E."/>
        </authorList>
    </citation>
    <scope>NUCLEOTIDE SEQUENCE</scope>
</reference>
<dbReference type="InterPro" id="IPR002885">
    <property type="entry name" value="PPR_rpt"/>
</dbReference>
<dbReference type="NCBIfam" id="TIGR00756">
    <property type="entry name" value="PPR"/>
    <property type="match status" value="10"/>
</dbReference>
<evidence type="ECO:0000313" key="5">
    <source>
        <dbReference type="EMBL" id="CAI9274259.1"/>
    </source>
</evidence>
<dbReference type="Pfam" id="PF01535">
    <property type="entry name" value="PPR"/>
    <property type="match status" value="7"/>
</dbReference>
<evidence type="ECO:0000256" key="3">
    <source>
        <dbReference type="PROSITE-ProRule" id="PRU00708"/>
    </source>
</evidence>
<dbReference type="PANTHER" id="PTHR47447">
    <property type="entry name" value="OS03G0856100 PROTEIN"/>
    <property type="match status" value="1"/>
</dbReference>
<evidence type="ECO:0000256" key="2">
    <source>
        <dbReference type="ARBA" id="ARBA00022737"/>
    </source>
</evidence>
<evidence type="ECO:0000313" key="6">
    <source>
        <dbReference type="Proteomes" id="UP001177003"/>
    </source>
</evidence>
<dbReference type="InterPro" id="IPR011990">
    <property type="entry name" value="TPR-like_helical_dom_sf"/>
</dbReference>
<sequence>MEALKSSFLNPIQLNPHPSNYPVHLNSSSIISCSVSLDPWSLSDGNNNNKPKPKSKNPKNPLSDDNARRIIKGKARYLSALRRNQGSKALTPKWIKRSPEQMIQYLEDDRNGHLYGRHVVAAIQRVRSLSGLPDGSYDMRQVMASFVTKLTFREMCTVLKEQRSWRQVRDFLAWMKLQLTYRPSVIVYTLVLRAYGQAGKIKLAEETFLEMLESGCEPDEVACGTMLCAYAKWGRHKAMLSFYSAVQERGILLSVAVYNFMLSSLQKKSFHQSVSQIWGQMIATGVSPNHFTYTVVINSLVKIGLTDEAFRSFKEMKAMGFVPEEATYSLLITVTSKKEKEKEKGIQDEALRLYQDMRQQKLVPSNFTCASLLSLYYRSGNYSKALSLFSEMERYKVVADEVIYGLLIRIYGKLGLYEDAMKTFEEIEKLGLLSEDKTYITMAQVHLNAGNCEKALDVMEKMRSKKVKFSRFANIVLLECYIMKKDVEAAEVTLQSLSETGFPDCSSCNSMLTLYMKLGLTEKAKDFITQIRKRQVKFDKVLLKAVVKVYCKENMASDAEEMIQELSRNSLFEDDDDRFIQTISMAISGEFTRLEEADSDSLDPMVFELLLSLCETASKKEETLLKLLLKTGNGLLAASQLVNNLIKEGLSWKAESVFEVLLKLGCKPEICTCTSMIYLYGKQNEMERAKHVCEVMAAEKRLYSCMIDVFAKSGKVDEAYLFYQQANKKGDDIGDVAISMLVNALASRGMHREAGNVINDCLCKKMELDTVAYNTFIKAMLDAGRLKFASSIYERMRANGVAPSIQTFNTMITVHGRSRDLDKAIEMFNTAGREGVALDEKAYTNLICYYGKAGRTGEASILFKQMQKEGIKPGKVSYNIMMNVYGSGGGGFYKEAEELFREMQRDGWSPDSYTYLALVRAYAAAHKYMEAEEAIATFMDKQTSSSCAPHYNVLLCAYAKAGLVGEAERLFNQLLLVTGYEPDVGCYGTMFRLYLDYGYVEKGISLFETITATATATATAGVKHDRFIMSAAVHFYRSAGLVAKAEAVFSCINSLGIPFLNNLQIGSKPDSLIDLNL</sequence>
<gene>
    <name evidence="5" type="ORF">LSALG_LOCUS14353</name>
</gene>
<dbReference type="Gene3D" id="1.25.40.10">
    <property type="entry name" value="Tetratricopeptide repeat domain"/>
    <property type="match status" value="8"/>
</dbReference>